<dbReference type="OrthoDB" id="7869382at2"/>
<feature type="region of interest" description="Disordered" evidence="1">
    <location>
        <begin position="1"/>
        <end position="23"/>
    </location>
</feature>
<dbReference type="RefSeq" id="WP_004866371.1">
    <property type="nucleotide sequence ID" value="NZ_LR134529.1"/>
</dbReference>
<proteinExistence type="predicted"/>
<keyword evidence="2" id="KW-0472">Membrane</keyword>
<reference evidence="3 4" key="1">
    <citation type="submission" date="2018-12" db="EMBL/GenBank/DDBJ databases">
        <authorList>
            <consortium name="Pathogen Informatics"/>
        </authorList>
    </citation>
    <scope>NUCLEOTIDE SEQUENCE [LARGE SCALE GENOMIC DNA]</scope>
    <source>
        <strain evidence="3 4">NCTC12905</strain>
    </source>
</reference>
<organism evidence="3 4">
    <name type="scientific">Bartonella vinsonii</name>
    <name type="common">Rochalimaea vinsonii</name>
    <dbReference type="NCBI Taxonomy" id="33047"/>
    <lineage>
        <taxon>Bacteria</taxon>
        <taxon>Pseudomonadati</taxon>
        <taxon>Pseudomonadota</taxon>
        <taxon>Alphaproteobacteria</taxon>
        <taxon>Hyphomicrobiales</taxon>
        <taxon>Bartonellaceae</taxon>
        <taxon>Bartonella</taxon>
    </lineage>
</organism>
<dbReference type="AlphaFoldDB" id="A0A3S5C6W2"/>
<feature type="transmembrane region" description="Helical" evidence="2">
    <location>
        <begin position="40"/>
        <end position="64"/>
    </location>
</feature>
<evidence type="ECO:0000313" key="3">
    <source>
        <dbReference type="EMBL" id="VEJ45931.1"/>
    </source>
</evidence>
<dbReference type="Proteomes" id="UP000274201">
    <property type="component" value="Chromosome"/>
</dbReference>
<name>A0A3S5C6W2_BARVI</name>
<feature type="compositionally biased region" description="Basic and acidic residues" evidence="1">
    <location>
        <begin position="1"/>
        <end position="21"/>
    </location>
</feature>
<protein>
    <submittedName>
        <fullName evidence="3">Uncharacterized protein</fullName>
    </submittedName>
</protein>
<keyword evidence="2" id="KW-0812">Transmembrane</keyword>
<sequence>MMDKKQIQTSKDHRAEQDIHPQDQALDPAVERVRKKLMRLMIISISITLILILAVFFGVIYKIIATDSTSQKTQPLFVQSITQETVHHTLSLPEKTQILSQSLSDHNIVLKILTPEGQTKFMIYNYYTGTLIAVLSVETTEGASASPSR</sequence>
<dbReference type="EMBL" id="LR134529">
    <property type="protein sequence ID" value="VEJ45931.1"/>
    <property type="molecule type" value="Genomic_DNA"/>
</dbReference>
<gene>
    <name evidence="3" type="ORF">NCTC12905_01616</name>
</gene>
<evidence type="ECO:0000256" key="2">
    <source>
        <dbReference type="SAM" id="Phobius"/>
    </source>
</evidence>
<evidence type="ECO:0000256" key="1">
    <source>
        <dbReference type="SAM" id="MobiDB-lite"/>
    </source>
</evidence>
<evidence type="ECO:0000313" key="4">
    <source>
        <dbReference type="Proteomes" id="UP000274201"/>
    </source>
</evidence>
<accession>A0A3S5C6W2</accession>
<keyword evidence="2" id="KW-1133">Transmembrane helix</keyword>